<evidence type="ECO:0000256" key="7">
    <source>
        <dbReference type="ARBA" id="ARBA00022723"/>
    </source>
</evidence>
<dbReference type="FunFam" id="3.40.50.150:FF:000003">
    <property type="entry name" value="Blast:Protein arginine N-methyltransferase 1"/>
    <property type="match status" value="1"/>
</dbReference>
<evidence type="ECO:0000256" key="10">
    <source>
        <dbReference type="ARBA" id="ARBA00047384"/>
    </source>
</evidence>
<evidence type="ECO:0000256" key="1">
    <source>
        <dbReference type="ARBA" id="ARBA00004514"/>
    </source>
</evidence>
<dbReference type="EC" id="2.1.1.319" evidence="2"/>
<dbReference type="GO" id="GO:0005634">
    <property type="term" value="C:nucleus"/>
    <property type="evidence" value="ECO:0007669"/>
    <property type="project" value="TreeGrafter"/>
</dbReference>
<proteinExistence type="predicted"/>
<keyword evidence="6 12" id="KW-0949">S-adenosyl-L-methionine</keyword>
<dbReference type="GO" id="GO:0032259">
    <property type="term" value="P:methylation"/>
    <property type="evidence" value="ECO:0007669"/>
    <property type="project" value="UniProtKB-KW"/>
</dbReference>
<dbReference type="PROSITE" id="PS51678">
    <property type="entry name" value="SAM_MT_PRMT"/>
    <property type="match status" value="1"/>
</dbReference>
<evidence type="ECO:0000256" key="2">
    <source>
        <dbReference type="ARBA" id="ARBA00011925"/>
    </source>
</evidence>
<comment type="catalytic activity">
    <reaction evidence="10">
        <text>L-arginyl-[protein] + 2 S-adenosyl-L-methionine = N(omega),N(omega)-dimethyl-L-arginyl-[protein] + 2 S-adenosyl-L-homocysteine + 2 H(+)</text>
        <dbReference type="Rhea" id="RHEA:48096"/>
        <dbReference type="Rhea" id="RHEA-COMP:10532"/>
        <dbReference type="Rhea" id="RHEA-COMP:11991"/>
        <dbReference type="ChEBI" id="CHEBI:15378"/>
        <dbReference type="ChEBI" id="CHEBI:29965"/>
        <dbReference type="ChEBI" id="CHEBI:57856"/>
        <dbReference type="ChEBI" id="CHEBI:59789"/>
        <dbReference type="ChEBI" id="CHEBI:61897"/>
        <dbReference type="EC" id="2.1.1.319"/>
    </reaction>
    <physiologicalReaction direction="left-to-right" evidence="10">
        <dbReference type="Rhea" id="RHEA:48097"/>
    </physiologicalReaction>
</comment>
<keyword evidence="8" id="KW-0863">Zinc-finger</keyword>
<dbReference type="Pfam" id="PF21137">
    <property type="entry name" value="ANM3_C2H2_Zf"/>
    <property type="match status" value="1"/>
</dbReference>
<dbReference type="InterPro" id="IPR036236">
    <property type="entry name" value="Znf_C2H2_sf"/>
</dbReference>
<dbReference type="InterPro" id="IPR029063">
    <property type="entry name" value="SAM-dependent_MTases_sf"/>
</dbReference>
<dbReference type="PROSITE" id="PS00028">
    <property type="entry name" value="ZINC_FINGER_C2H2_1"/>
    <property type="match status" value="1"/>
</dbReference>
<evidence type="ECO:0000256" key="3">
    <source>
        <dbReference type="ARBA" id="ARBA00022490"/>
    </source>
</evidence>
<dbReference type="GO" id="GO:0035242">
    <property type="term" value="F:protein-arginine omega-N asymmetric methyltransferase activity"/>
    <property type="evidence" value="ECO:0007669"/>
    <property type="project" value="UniProtKB-EC"/>
</dbReference>
<evidence type="ECO:0000259" key="13">
    <source>
        <dbReference type="PROSITE" id="PS00028"/>
    </source>
</evidence>
<evidence type="ECO:0000256" key="5">
    <source>
        <dbReference type="ARBA" id="ARBA00022679"/>
    </source>
</evidence>
<evidence type="ECO:0000313" key="15">
    <source>
        <dbReference type="Proteomes" id="UP000639338"/>
    </source>
</evidence>
<comment type="catalytic activity">
    <reaction evidence="11">
        <text>L-arginyl-[protein] + S-adenosyl-L-methionine = N(omega)-methyl-L-arginyl-[protein] + S-adenosyl-L-homocysteine + H(+)</text>
        <dbReference type="Rhea" id="RHEA:48100"/>
        <dbReference type="Rhea" id="RHEA-COMP:10532"/>
        <dbReference type="Rhea" id="RHEA-COMP:11990"/>
        <dbReference type="ChEBI" id="CHEBI:15378"/>
        <dbReference type="ChEBI" id="CHEBI:29965"/>
        <dbReference type="ChEBI" id="CHEBI:57856"/>
        <dbReference type="ChEBI" id="CHEBI:59789"/>
        <dbReference type="ChEBI" id="CHEBI:65280"/>
    </reaction>
    <physiologicalReaction direction="left-to-right" evidence="11">
        <dbReference type="Rhea" id="RHEA:48101"/>
    </physiologicalReaction>
</comment>
<feature type="domain" description="C2H2-type" evidence="13">
    <location>
        <begin position="41"/>
        <end position="62"/>
    </location>
</feature>
<dbReference type="Gene3D" id="3.40.50.150">
    <property type="entry name" value="Vaccinia Virus protein VP39"/>
    <property type="match status" value="1"/>
</dbReference>
<reference evidence="14 15" key="1">
    <citation type="submission" date="2020-08" db="EMBL/GenBank/DDBJ databases">
        <title>Aphidius gifuensis genome sequencing and assembly.</title>
        <authorList>
            <person name="Du Z."/>
        </authorList>
    </citation>
    <scope>NUCLEOTIDE SEQUENCE [LARGE SCALE GENOMIC DNA]</scope>
    <source>
        <strain evidence="14">YNYX2018</strain>
        <tissue evidence="14">Adults</tissue>
    </source>
</reference>
<evidence type="ECO:0000256" key="8">
    <source>
        <dbReference type="ARBA" id="ARBA00022771"/>
    </source>
</evidence>
<dbReference type="InterPro" id="IPR055135">
    <property type="entry name" value="PRMT_dom"/>
</dbReference>
<dbReference type="GO" id="GO:0042054">
    <property type="term" value="F:histone methyltransferase activity"/>
    <property type="evidence" value="ECO:0007669"/>
    <property type="project" value="TreeGrafter"/>
</dbReference>
<dbReference type="PANTHER" id="PTHR11006">
    <property type="entry name" value="PROTEIN ARGININE N-METHYLTRANSFERASE"/>
    <property type="match status" value="1"/>
</dbReference>
<dbReference type="InterPro" id="IPR025799">
    <property type="entry name" value="Arg_MeTrfase"/>
</dbReference>
<dbReference type="InterPro" id="IPR013087">
    <property type="entry name" value="Znf_C2H2_type"/>
</dbReference>
<dbReference type="SUPFAM" id="SSF53335">
    <property type="entry name" value="S-adenosyl-L-methionine-dependent methyltransferases"/>
    <property type="match status" value="1"/>
</dbReference>
<accession>A0A834Y5B2</accession>
<dbReference type="Pfam" id="PF22528">
    <property type="entry name" value="PRMT_C"/>
    <property type="match status" value="1"/>
</dbReference>
<keyword evidence="4 12" id="KW-0489">Methyltransferase</keyword>
<comment type="subcellular location">
    <subcellularLocation>
        <location evidence="1">Cytoplasm</location>
        <location evidence="1">Cytosol</location>
    </subcellularLocation>
</comment>
<comment type="caution">
    <text evidence="14">The sequence shown here is derived from an EMBL/GenBank/DDBJ whole genome shotgun (WGS) entry which is preliminary data.</text>
</comment>
<evidence type="ECO:0000256" key="12">
    <source>
        <dbReference type="PROSITE-ProRule" id="PRU01015"/>
    </source>
</evidence>
<dbReference type="CDD" id="cd02440">
    <property type="entry name" value="AdoMet_MTases"/>
    <property type="match status" value="1"/>
</dbReference>
<dbReference type="PANTHER" id="PTHR11006:SF53">
    <property type="entry name" value="PROTEIN ARGININE N-METHYLTRANSFERASE 3"/>
    <property type="match status" value="1"/>
</dbReference>
<gene>
    <name evidence="14" type="ORF">HCN44_005334</name>
</gene>
<keyword evidence="5 12" id="KW-0808">Transferase</keyword>
<evidence type="ECO:0000313" key="14">
    <source>
        <dbReference type="EMBL" id="KAF7997057.1"/>
    </source>
</evidence>
<evidence type="ECO:0000256" key="9">
    <source>
        <dbReference type="ARBA" id="ARBA00022833"/>
    </source>
</evidence>
<keyword evidence="7" id="KW-0479">Metal-binding</keyword>
<evidence type="ECO:0000256" key="6">
    <source>
        <dbReference type="ARBA" id="ARBA00022691"/>
    </source>
</evidence>
<dbReference type="AlphaFoldDB" id="A0A834Y5B2"/>
<dbReference type="InterPro" id="IPR049482">
    <property type="entry name" value="ANM3-like_C2H2_Zf"/>
</dbReference>
<evidence type="ECO:0000256" key="4">
    <source>
        <dbReference type="ARBA" id="ARBA00022603"/>
    </source>
</evidence>
<dbReference type="EMBL" id="JACMRX010000001">
    <property type="protein sequence ID" value="KAF7997057.1"/>
    <property type="molecule type" value="Genomic_DNA"/>
</dbReference>
<organism evidence="14 15">
    <name type="scientific">Aphidius gifuensis</name>
    <name type="common">Parasitoid wasp</name>
    <dbReference type="NCBI Taxonomy" id="684658"/>
    <lineage>
        <taxon>Eukaryota</taxon>
        <taxon>Metazoa</taxon>
        <taxon>Ecdysozoa</taxon>
        <taxon>Arthropoda</taxon>
        <taxon>Hexapoda</taxon>
        <taxon>Insecta</taxon>
        <taxon>Pterygota</taxon>
        <taxon>Neoptera</taxon>
        <taxon>Endopterygota</taxon>
        <taxon>Hymenoptera</taxon>
        <taxon>Apocrita</taxon>
        <taxon>Ichneumonoidea</taxon>
        <taxon>Braconidae</taxon>
        <taxon>Aphidiinae</taxon>
        <taxon>Aphidius</taxon>
    </lineage>
</organism>
<dbReference type="GO" id="GO:0005829">
    <property type="term" value="C:cytosol"/>
    <property type="evidence" value="ECO:0007669"/>
    <property type="project" value="UniProtKB-SubCell"/>
</dbReference>
<keyword evidence="9" id="KW-0862">Zinc</keyword>
<protein>
    <recommendedName>
        <fullName evidence="2">type I protein arginine methyltransferase</fullName>
        <ecNumber evidence="2">2.1.1.319</ecNumber>
    </recommendedName>
</protein>
<dbReference type="GO" id="GO:0008270">
    <property type="term" value="F:zinc ion binding"/>
    <property type="evidence" value="ECO:0007669"/>
    <property type="project" value="UniProtKB-KW"/>
</dbReference>
<dbReference type="Pfam" id="PF06325">
    <property type="entry name" value="PrmA"/>
    <property type="match status" value="1"/>
</dbReference>
<evidence type="ECO:0000256" key="11">
    <source>
        <dbReference type="ARBA" id="ARBA00049303"/>
    </source>
</evidence>
<dbReference type="OrthoDB" id="7848332at2759"/>
<dbReference type="FunFam" id="2.70.160.11:FF:000001">
    <property type="entry name" value="Blast:Protein arginine N-methyltransferase 1"/>
    <property type="match status" value="1"/>
</dbReference>
<dbReference type="Gene3D" id="2.70.160.11">
    <property type="entry name" value="Hnrnp arginine n-methyltransferase1"/>
    <property type="match status" value="1"/>
</dbReference>
<dbReference type="Proteomes" id="UP000639338">
    <property type="component" value="Unassembled WGS sequence"/>
</dbReference>
<sequence length="528" mass="60263">MTDDVPDLVSNEDQQMELNESIDNSGDDWDEIDDMTNPFICLFCTDELQGFQEGMKHLKTCHVFDMPKFISEQQLDDYSYRKFINFVRKNKPSPLELSKSNNTWLDDAYLTPVIQDDAWLMLDIEEFEYQKSIESSTNSASINIDNGSDNVQVDELKKTIALLKGQLNERETACYLAKQQIDEMQKKIQNIVLDNDDDDEIPPSKRCVKNVKLVDDEGYFNTYSHFAIHHEMLTDTVRTESYRDALLTNSHIFKNCTMLDVGCGTGILSMFAAKTGCKKVLSIDQSDVIYHAMDIVRENNLNDIIELKKGRLEDIDIGVDKVDAIVSEWMGYFLLFEGMLDTVIYARDHHLKPGGKLLPNRCTLSVVGSGDTKRYIDLVDYWSNVYGFKMSCMKEKVVKEPSIEICSAKDIITTVSQIQNFDLYTVDTNCVNFSSPFELKVKKTGSLTAIVGYFDVFFDLDNPIEFSTGPHAQSTHWKQTVFSLSEPISITEGETITGKLICQRHPKDIRALIVTLCVKNIRQVFYLD</sequence>
<keyword evidence="15" id="KW-1185">Reference proteome</keyword>
<dbReference type="SUPFAM" id="SSF57667">
    <property type="entry name" value="beta-beta-alpha zinc fingers"/>
    <property type="match status" value="1"/>
</dbReference>
<name>A0A834Y5B2_APHGI</name>
<keyword evidence="3" id="KW-0963">Cytoplasm</keyword>